<keyword evidence="4" id="KW-1185">Reference proteome</keyword>
<feature type="region of interest" description="Disordered" evidence="1">
    <location>
        <begin position="65"/>
        <end position="101"/>
    </location>
</feature>
<dbReference type="SMART" id="SM00456">
    <property type="entry name" value="WW"/>
    <property type="match status" value="1"/>
</dbReference>
<reference evidence="3" key="1">
    <citation type="journal article" date="2019" name="Environ. Microbiol.">
        <title>Fungal ecological strategies reflected in gene transcription - a case study of two litter decomposers.</title>
        <authorList>
            <person name="Barbi F."/>
            <person name="Kohler A."/>
            <person name="Barry K."/>
            <person name="Baskaran P."/>
            <person name="Daum C."/>
            <person name="Fauchery L."/>
            <person name="Ihrmark K."/>
            <person name="Kuo A."/>
            <person name="LaButti K."/>
            <person name="Lipzen A."/>
            <person name="Morin E."/>
            <person name="Grigoriev I.V."/>
            <person name="Henrissat B."/>
            <person name="Lindahl B."/>
            <person name="Martin F."/>
        </authorList>
    </citation>
    <scope>NUCLEOTIDE SEQUENCE</scope>
    <source>
        <strain evidence="3">JB14</strain>
    </source>
</reference>
<feature type="compositionally biased region" description="Pro residues" evidence="1">
    <location>
        <begin position="72"/>
        <end position="83"/>
    </location>
</feature>
<dbReference type="AlphaFoldDB" id="A0A6A4IEU8"/>
<proteinExistence type="predicted"/>
<protein>
    <recommendedName>
        <fullName evidence="2">WW domain-containing protein</fullName>
    </recommendedName>
</protein>
<evidence type="ECO:0000313" key="3">
    <source>
        <dbReference type="EMBL" id="KAE9408253.1"/>
    </source>
</evidence>
<name>A0A6A4IEU8_9AGAR</name>
<gene>
    <name evidence="3" type="ORF">BT96DRAFT_28531</name>
</gene>
<dbReference type="InterPro" id="IPR036020">
    <property type="entry name" value="WW_dom_sf"/>
</dbReference>
<dbReference type="SUPFAM" id="SSF51045">
    <property type="entry name" value="WW domain"/>
    <property type="match status" value="1"/>
</dbReference>
<dbReference type="InterPro" id="IPR001202">
    <property type="entry name" value="WW_dom"/>
</dbReference>
<evidence type="ECO:0000313" key="4">
    <source>
        <dbReference type="Proteomes" id="UP000799118"/>
    </source>
</evidence>
<evidence type="ECO:0000256" key="1">
    <source>
        <dbReference type="SAM" id="MobiDB-lite"/>
    </source>
</evidence>
<dbReference type="Gene3D" id="2.20.70.10">
    <property type="match status" value="1"/>
</dbReference>
<sequence>MHTPSDIEDIPLPNGWVEEIHESGHPYYVDTLASPPRSIWIHPYEDEQYLQHHPEDKGKFQAWLASRSRSPSPNPSPSFPNPAPDDRGLGGVPESRGLPDDRALMAEREREMVYEDQMAMRGGERGLGGIFGERGGFGGGLGGGPLGLAERDGRWCTKTRWPCGEVNEVLVEVFWANAAALVTEALVGVR</sequence>
<evidence type="ECO:0000259" key="2">
    <source>
        <dbReference type="SMART" id="SM00456"/>
    </source>
</evidence>
<dbReference type="Proteomes" id="UP000799118">
    <property type="component" value="Unassembled WGS sequence"/>
</dbReference>
<feature type="domain" description="WW" evidence="2">
    <location>
        <begin position="11"/>
        <end position="45"/>
    </location>
</feature>
<accession>A0A6A4IEU8</accession>
<organism evidence="3 4">
    <name type="scientific">Gymnopus androsaceus JB14</name>
    <dbReference type="NCBI Taxonomy" id="1447944"/>
    <lineage>
        <taxon>Eukaryota</taxon>
        <taxon>Fungi</taxon>
        <taxon>Dikarya</taxon>
        <taxon>Basidiomycota</taxon>
        <taxon>Agaricomycotina</taxon>
        <taxon>Agaricomycetes</taxon>
        <taxon>Agaricomycetidae</taxon>
        <taxon>Agaricales</taxon>
        <taxon>Marasmiineae</taxon>
        <taxon>Omphalotaceae</taxon>
        <taxon>Gymnopus</taxon>
    </lineage>
</organism>
<dbReference type="EMBL" id="ML769392">
    <property type="protein sequence ID" value="KAE9408253.1"/>
    <property type="molecule type" value="Genomic_DNA"/>
</dbReference>
<dbReference type="OrthoDB" id="2367685at2759"/>